<name>A0AC61L0Z6_9EURY</name>
<comment type="caution">
    <text evidence="1">The sequence shown here is derived from an EMBL/GenBank/DDBJ whole genome shotgun (WGS) entry which is preliminary data.</text>
</comment>
<dbReference type="EMBL" id="PQXF01000024">
    <property type="protein sequence ID" value="PXF59466.1"/>
    <property type="molecule type" value="Genomic_DNA"/>
</dbReference>
<keyword evidence="1" id="KW-0067">ATP-binding</keyword>
<keyword evidence="1" id="KW-0378">Hydrolase</keyword>
<accession>A0AC61L0Z6</accession>
<evidence type="ECO:0000313" key="2">
    <source>
        <dbReference type="Proteomes" id="UP000248329"/>
    </source>
</evidence>
<gene>
    <name evidence="1" type="primary">recQ</name>
    <name evidence="1" type="ORF">C4B59_11265</name>
</gene>
<reference evidence="1" key="1">
    <citation type="submission" date="2018-01" db="EMBL/GenBank/DDBJ databases">
        <authorList>
            <person name="Krukenberg V."/>
        </authorList>
    </citation>
    <scope>NUCLEOTIDE SEQUENCE</scope>
    <source>
        <strain evidence="1">E20ANME2</strain>
    </source>
</reference>
<proteinExistence type="predicted"/>
<dbReference type="Proteomes" id="UP000248329">
    <property type="component" value="Unassembled WGS sequence"/>
</dbReference>
<keyword evidence="1" id="KW-0547">Nucleotide-binding</keyword>
<keyword evidence="1" id="KW-0347">Helicase</keyword>
<protein>
    <submittedName>
        <fullName evidence="1">DNA helicase RecQ</fullName>
    </submittedName>
</protein>
<evidence type="ECO:0000313" key="1">
    <source>
        <dbReference type="EMBL" id="PXF59466.1"/>
    </source>
</evidence>
<organism evidence="1 2">
    <name type="scientific">Candidatus Methanogaster sp</name>
    <dbReference type="NCBI Taxonomy" id="3386292"/>
    <lineage>
        <taxon>Archaea</taxon>
        <taxon>Methanobacteriati</taxon>
        <taxon>Methanobacteriota</taxon>
        <taxon>Stenosarchaea group</taxon>
        <taxon>Methanomicrobia</taxon>
        <taxon>Methanosarcinales</taxon>
        <taxon>ANME-2 cluster</taxon>
        <taxon>Candidatus Methanogasteraceae</taxon>
        <taxon>Candidatus Methanogaster</taxon>
    </lineage>
</organism>
<sequence>MQQRMTLNHVGKYTAEYSNTEFEKNEINMEPAYHALRKYFGYTEFLNLQEEVIQDILLKKDVFVLMPTGGGKSLCYQLPAILLGGVTIVVSPLIALMKDQVDALKANGIAAAHINSSLSFAEMQNVKLDLAENMISILYVAPERLMIPNFLSALKRLNVSLIAIDEAHCISEWGHDFRPGYRQLKVLKEHFPKVPLIALTATATSRVQEDITTQLRLSDPKTYKASFNRKNLFYQVKPKDNAYNQLLQYLKGRKNDSGIIYCYSRKSADDLANKLKKNGYRALPYHAGLKSDLRTETQDKFIKDDVEIIVATVAFGMGIDKSNVRFVIHYDLPKNLETYYQETGRAGRDGEESDCIIFFSRSDMGKISYFIEQKEDETEKQIAYKKLRDMVAFCESGTCRRKILLEYFGEMYNETNCGNCDTCLHPKETTDGTIIAQKIVSCVSQIGERFGVNYIADILCGSRIQKIVRNRHDTLAAHGTGKEYSKKQWQVFTRELVQQGYLKSEGDRYPIIKLTQDGYDLLSGTKGVLLTKPEEEVKIIQKDVDGSFDHDLFEILRSLRKKLADGSGMPPYVIFHDSSLIEMATYFPRSRSDFRTIVGVGESKLEKYGEPFLNEIINYCEKCGHAPPCLVKEETHSAKSGGHSVKVIQKTHPRAYAPWTEEEDEMLIADYKADKTIEELMELFGRQRVGIESRLEKLGLLSDILCGSSVQEIVRNQHDTVATYSAEKEYSKEQCQAFTKELAQPDYPKSGGDRYPIIKPIPDGCDILSETKGVLLTKPEEDVRIIQKDVDEGFDHDLFEILRSLRKKLADDAGMPPYIIFHDSSLIEMATHFPQSRSGFRKITGVGEIKLEKYGELFLEEIVGYCEERNIEPKPIGIRNPPAETIPSTLQETLKLYKQSLTIEEIARKRNLTTGTIVSHIGKLILSGEEIDINKLVDIDKQEHIVGVMSIIGSEKLAPIKEELGDNYTYEEIYLVRAYKISNHGMP</sequence>